<accession>A0A2V5I339</accession>
<name>A0A2V5I339_9EURO</name>
<feature type="domain" description="Heterokaryon incompatibility" evidence="1">
    <location>
        <begin position="42"/>
        <end position="206"/>
    </location>
</feature>
<dbReference type="Pfam" id="PF06985">
    <property type="entry name" value="HET"/>
    <property type="match status" value="1"/>
</dbReference>
<evidence type="ECO:0000313" key="3">
    <source>
        <dbReference type="Proteomes" id="UP000248817"/>
    </source>
</evidence>
<dbReference type="Proteomes" id="UP000248817">
    <property type="component" value="Unassembled WGS sequence"/>
</dbReference>
<dbReference type="EMBL" id="KZ825506">
    <property type="protein sequence ID" value="PYI31119.1"/>
    <property type="molecule type" value="Genomic_DNA"/>
</dbReference>
<evidence type="ECO:0000313" key="2">
    <source>
        <dbReference type="EMBL" id="PYI31119.1"/>
    </source>
</evidence>
<evidence type="ECO:0000259" key="1">
    <source>
        <dbReference type="Pfam" id="PF06985"/>
    </source>
</evidence>
<dbReference type="InterPro" id="IPR010730">
    <property type="entry name" value="HET"/>
</dbReference>
<dbReference type="AlphaFoldDB" id="A0A2V5I339"/>
<organism evidence="2 3">
    <name type="scientific">Aspergillus indologenus CBS 114.80</name>
    <dbReference type="NCBI Taxonomy" id="1450541"/>
    <lineage>
        <taxon>Eukaryota</taxon>
        <taxon>Fungi</taxon>
        <taxon>Dikarya</taxon>
        <taxon>Ascomycota</taxon>
        <taxon>Pezizomycotina</taxon>
        <taxon>Eurotiomycetes</taxon>
        <taxon>Eurotiomycetidae</taxon>
        <taxon>Eurotiales</taxon>
        <taxon>Aspergillaceae</taxon>
        <taxon>Aspergillus</taxon>
        <taxon>Aspergillus subgen. Circumdati</taxon>
    </lineage>
</organism>
<reference evidence="2 3" key="1">
    <citation type="submission" date="2018-02" db="EMBL/GenBank/DDBJ databases">
        <title>The genomes of Aspergillus section Nigri reveals drivers in fungal speciation.</title>
        <authorList>
            <consortium name="DOE Joint Genome Institute"/>
            <person name="Vesth T.C."/>
            <person name="Nybo J."/>
            <person name="Theobald S."/>
            <person name="Brandl J."/>
            <person name="Frisvad J.C."/>
            <person name="Nielsen K.F."/>
            <person name="Lyhne E.K."/>
            <person name="Kogle M.E."/>
            <person name="Kuo A."/>
            <person name="Riley R."/>
            <person name="Clum A."/>
            <person name="Nolan M."/>
            <person name="Lipzen A."/>
            <person name="Salamov A."/>
            <person name="Henrissat B."/>
            <person name="Wiebenga A."/>
            <person name="De vries R.P."/>
            <person name="Grigoriev I.V."/>
            <person name="Mortensen U.H."/>
            <person name="Andersen M.R."/>
            <person name="Baker S.E."/>
        </authorList>
    </citation>
    <scope>NUCLEOTIDE SEQUENCE [LARGE SCALE GENOMIC DNA]</scope>
    <source>
        <strain evidence="2 3">CBS 114.80</strain>
    </source>
</reference>
<proteinExistence type="predicted"/>
<gene>
    <name evidence="2" type="ORF">BP00DRAFT_495324</name>
</gene>
<sequence>MVATTIVPPNDPQSPRWLLDLQEWRTVPYTDIQQEILDGEGYGIVSYTWGYIADDGKPASDPPQGLLWDVPAVQGWTLAEARQVMQSVGTRYIWWDWMCVPQSGERMRPWDEKLDLGKVQGEEIAKQMHIYKHAKKSIVWLHATLWERESPIKDLLLLCVKDEEDREEQENERPAELQKRTNSVMSLLKHAHETERWTRSGWTLQEGVLLHETELVDRRGCRLPGKHFWYGDQATVGDLTVPITRLAWEIAIAYFIKSQGYEPDVGSPIPKRTHAFARLPELWLRQSVQRLTASGFVGYWQDRPLDILAGKRGRKFGKIQDSCWALVGALGVENVEVTYAEDFGMDKVKRRLLVALFEKHTWGMLALPFPESVQDVYTGVERDFRWTDVADGAMLPVHAFCVEQKPAAPDPNLRELEFLKPSYTKTHNVCIHSCSPSKRITLYRASIEGMACFRHYRQDKDGLKIVSEMDRPFLEDDLLATAWFLPLHHVNMKAGVLGRRCLAVLGLGDQDSIRDRAEAGFGGTIDIRSLGSEQVEVDELLLTPPVQ</sequence>
<keyword evidence="3" id="KW-1185">Reference proteome</keyword>
<protein>
    <recommendedName>
        <fullName evidence="1">Heterokaryon incompatibility domain-containing protein</fullName>
    </recommendedName>
</protein>